<keyword evidence="7" id="KW-0963">Cytoplasm</keyword>
<feature type="binding site" evidence="7">
    <location>
        <position position="117"/>
    </location>
    <ligand>
        <name>tRNA</name>
        <dbReference type="ChEBI" id="CHEBI:17843"/>
    </ligand>
</feature>
<evidence type="ECO:0000256" key="2">
    <source>
        <dbReference type="ARBA" id="ARBA00022555"/>
    </source>
</evidence>
<feature type="site" description="Stabilizes the basic form of H active site to accept a proton" evidence="7">
    <location>
        <position position="96"/>
    </location>
</feature>
<dbReference type="PANTHER" id="PTHR17224:SF1">
    <property type="entry name" value="PEPTIDYL-TRNA HYDROLASE"/>
    <property type="match status" value="1"/>
</dbReference>
<comment type="function">
    <text evidence="7">Hydrolyzes ribosome-free peptidyl-tRNAs (with 1 or more amino acids incorporated), which drop off the ribosome during protein synthesis, or as a result of ribosome stalling.</text>
</comment>
<dbReference type="EC" id="3.1.1.29" evidence="1 7"/>
<evidence type="ECO:0000256" key="5">
    <source>
        <dbReference type="ARBA" id="ARBA00038063"/>
    </source>
</evidence>
<accession>A0ABV3Z5W6</accession>
<evidence type="ECO:0000256" key="8">
    <source>
        <dbReference type="SAM" id="MobiDB-lite"/>
    </source>
</evidence>
<proteinExistence type="inferred from homology"/>
<dbReference type="InterPro" id="IPR001328">
    <property type="entry name" value="Pept_tRNA_hydro"/>
</dbReference>
<evidence type="ECO:0000313" key="9">
    <source>
        <dbReference type="EMBL" id="MEX6634209.1"/>
    </source>
</evidence>
<organism evidence="9 10">
    <name type="scientific">Hyphococcus lacteus</name>
    <dbReference type="NCBI Taxonomy" id="3143536"/>
    <lineage>
        <taxon>Bacteria</taxon>
        <taxon>Pseudomonadati</taxon>
        <taxon>Pseudomonadota</taxon>
        <taxon>Alphaproteobacteria</taxon>
        <taxon>Parvularculales</taxon>
        <taxon>Parvularculaceae</taxon>
        <taxon>Hyphococcus</taxon>
    </lineage>
</organism>
<evidence type="ECO:0000256" key="3">
    <source>
        <dbReference type="ARBA" id="ARBA00022801"/>
    </source>
</evidence>
<dbReference type="SUPFAM" id="SSF53178">
    <property type="entry name" value="Peptidyl-tRNA hydrolase-like"/>
    <property type="match status" value="1"/>
</dbReference>
<evidence type="ECO:0000256" key="4">
    <source>
        <dbReference type="ARBA" id="ARBA00022884"/>
    </source>
</evidence>
<evidence type="ECO:0000256" key="1">
    <source>
        <dbReference type="ARBA" id="ARBA00013260"/>
    </source>
</evidence>
<evidence type="ECO:0000256" key="7">
    <source>
        <dbReference type="HAMAP-Rule" id="MF_00083"/>
    </source>
</evidence>
<feature type="active site" description="Proton acceptor" evidence="7">
    <location>
        <position position="20"/>
    </location>
</feature>
<comment type="function">
    <text evidence="7">Catalyzes the release of premature peptidyl moieties from peptidyl-tRNA molecules trapped in stalled 50S ribosomal subunits, and thus maintains levels of free tRNAs and 50S ribosomes.</text>
</comment>
<name>A0ABV3Z5W6_9PROT</name>
<feature type="site" description="Discriminates between blocked and unblocked aminoacyl-tRNA" evidence="7">
    <location>
        <position position="10"/>
    </location>
</feature>
<evidence type="ECO:0000313" key="10">
    <source>
        <dbReference type="Proteomes" id="UP001560685"/>
    </source>
</evidence>
<dbReference type="GO" id="GO:0004045">
    <property type="term" value="F:peptidyl-tRNA hydrolase activity"/>
    <property type="evidence" value="ECO:0007669"/>
    <property type="project" value="UniProtKB-EC"/>
</dbReference>
<dbReference type="InterPro" id="IPR018171">
    <property type="entry name" value="Pept_tRNA_hydro_CS"/>
</dbReference>
<dbReference type="Pfam" id="PF01195">
    <property type="entry name" value="Pept_tRNA_hydro"/>
    <property type="match status" value="1"/>
</dbReference>
<dbReference type="InterPro" id="IPR036416">
    <property type="entry name" value="Pept_tRNA_hydro_sf"/>
</dbReference>
<comment type="catalytic activity">
    <reaction evidence="7">
        <text>an N-acyl-L-alpha-aminoacyl-tRNA + H2O = an N-acyl-L-amino acid + a tRNA + H(+)</text>
        <dbReference type="Rhea" id="RHEA:54448"/>
        <dbReference type="Rhea" id="RHEA-COMP:10123"/>
        <dbReference type="Rhea" id="RHEA-COMP:13883"/>
        <dbReference type="ChEBI" id="CHEBI:15377"/>
        <dbReference type="ChEBI" id="CHEBI:15378"/>
        <dbReference type="ChEBI" id="CHEBI:59874"/>
        <dbReference type="ChEBI" id="CHEBI:78442"/>
        <dbReference type="ChEBI" id="CHEBI:138191"/>
        <dbReference type="EC" id="3.1.1.29"/>
    </reaction>
</comment>
<dbReference type="CDD" id="cd00462">
    <property type="entry name" value="PTH"/>
    <property type="match status" value="1"/>
</dbReference>
<comment type="caution">
    <text evidence="9">The sequence shown here is derived from an EMBL/GenBank/DDBJ whole genome shotgun (WGS) entry which is preliminary data.</text>
</comment>
<protein>
    <recommendedName>
        <fullName evidence="6 7">Peptidyl-tRNA hydrolase</fullName>
        <shortName evidence="7">Pth</shortName>
        <ecNumber evidence="1 7">3.1.1.29</ecNumber>
    </recommendedName>
</protein>
<dbReference type="HAMAP" id="MF_00083">
    <property type="entry name" value="Pept_tRNA_hydro_bact"/>
    <property type="match status" value="1"/>
</dbReference>
<dbReference type="Proteomes" id="UP001560685">
    <property type="component" value="Unassembled WGS sequence"/>
</dbReference>
<feature type="binding site" evidence="7">
    <location>
        <position position="15"/>
    </location>
    <ligand>
        <name>tRNA</name>
        <dbReference type="ChEBI" id="CHEBI:17843"/>
    </ligand>
</feature>
<sequence>MMLLLVGLGNPGEKHARQRHNVGFMAVDEIAEAHGFTTSKSKFQGEVREGILNGPTGRTKALILKPLTYMNESGRSVGEAARFYKIPPENIIVFYDELDLAPGKLRMKIGGGAAGHNGIRSIDSHIGNEFRRIRIGIGHPGHKAKVTSHVLGDFSKNDQDWLPEMLNAIAASAPMLIGNDNNRFATAVAQKLAPTKPAPKLNKQNTAPKSRAAEQPSTEAAKSETSKPETNAFASAFQKLLGGKK</sequence>
<reference evidence="9 10" key="1">
    <citation type="submission" date="2024-05" db="EMBL/GenBank/DDBJ databases">
        <title>Three bacterial strains, DH-69, EH-24, and ECK-19 isolated from coastal sediments.</title>
        <authorList>
            <person name="Ye Y.-Q."/>
            <person name="Du Z.-J."/>
        </authorList>
    </citation>
    <scope>NUCLEOTIDE SEQUENCE [LARGE SCALE GENOMIC DNA]</scope>
    <source>
        <strain evidence="9 10">ECK-19</strain>
    </source>
</reference>
<dbReference type="PROSITE" id="PS01196">
    <property type="entry name" value="PEPT_TRNA_HYDROL_2"/>
    <property type="match status" value="1"/>
</dbReference>
<comment type="subcellular location">
    <subcellularLocation>
        <location evidence="7">Cytoplasm</location>
    </subcellularLocation>
</comment>
<dbReference type="EMBL" id="JBEHZE010000001">
    <property type="protein sequence ID" value="MEX6634209.1"/>
    <property type="molecule type" value="Genomic_DNA"/>
</dbReference>
<keyword evidence="4 7" id="KW-0694">RNA-binding</keyword>
<keyword evidence="2 7" id="KW-0820">tRNA-binding</keyword>
<feature type="binding site" evidence="7">
    <location>
        <position position="69"/>
    </location>
    <ligand>
        <name>tRNA</name>
        <dbReference type="ChEBI" id="CHEBI:17843"/>
    </ligand>
</feature>
<dbReference type="PANTHER" id="PTHR17224">
    <property type="entry name" value="PEPTIDYL-TRNA HYDROLASE"/>
    <property type="match status" value="1"/>
</dbReference>
<gene>
    <name evidence="7 9" type="primary">pth</name>
    <name evidence="9" type="ORF">ABFZ84_11705</name>
</gene>
<dbReference type="NCBIfam" id="TIGR00447">
    <property type="entry name" value="pth"/>
    <property type="match status" value="1"/>
</dbReference>
<feature type="binding site" evidence="7">
    <location>
        <position position="71"/>
    </location>
    <ligand>
        <name>tRNA</name>
        <dbReference type="ChEBI" id="CHEBI:17843"/>
    </ligand>
</feature>
<keyword evidence="3 7" id="KW-0378">Hydrolase</keyword>
<comment type="subunit">
    <text evidence="7">Monomer.</text>
</comment>
<comment type="similarity">
    <text evidence="5 7">Belongs to the PTH family.</text>
</comment>
<keyword evidence="10" id="KW-1185">Reference proteome</keyword>
<feature type="region of interest" description="Disordered" evidence="8">
    <location>
        <begin position="192"/>
        <end position="245"/>
    </location>
</feature>
<evidence type="ECO:0000256" key="6">
    <source>
        <dbReference type="ARBA" id="ARBA00050038"/>
    </source>
</evidence>
<dbReference type="Gene3D" id="3.40.50.1470">
    <property type="entry name" value="Peptidyl-tRNA hydrolase"/>
    <property type="match status" value="1"/>
</dbReference>